<dbReference type="PROSITE" id="PS00162">
    <property type="entry name" value="ALPHA_CA_1"/>
    <property type="match status" value="1"/>
</dbReference>
<dbReference type="PANTHER" id="PTHR18952">
    <property type="entry name" value="CARBONIC ANHYDRASE"/>
    <property type="match status" value="1"/>
</dbReference>
<dbReference type="EMBL" id="AP028910">
    <property type="protein sequence ID" value="BES90766.1"/>
    <property type="molecule type" value="Genomic_DNA"/>
</dbReference>
<evidence type="ECO:0000256" key="2">
    <source>
        <dbReference type="ARBA" id="ARBA00022723"/>
    </source>
</evidence>
<dbReference type="SUPFAM" id="SSF51069">
    <property type="entry name" value="Carbonic anhydrase"/>
    <property type="match status" value="1"/>
</dbReference>
<dbReference type="InterPro" id="IPR036398">
    <property type="entry name" value="CA_dom_sf"/>
</dbReference>
<dbReference type="Gene3D" id="3.10.200.10">
    <property type="entry name" value="Alpha carbonic anhydrase"/>
    <property type="match status" value="1"/>
</dbReference>
<dbReference type="InterPro" id="IPR023561">
    <property type="entry name" value="Carbonic_anhydrase_a-class"/>
</dbReference>
<sequence>MRLIPDYKGRALQQLHIPLLNITVGTRLLPGTPELTNTRKSQAIQLQQRTPSLAHRRTSLPHHVKKLYQMRFFLLVFVAVVAPIALAHLETSDLEETVDMKLDDIQYFKKKNSLRGGDKKGDALYDYDGGPGTSAWDGACATGKAQSPISFQPHQSAPVYRRVLRFTGLQQTPLSTNITNSGHSVKVKLRTLKPITVSGGVLGEKVYEFQQIHFHWGKVPKEGSEHTIGAKSFPLEAHFVFYKANSKNPSAEEDGITVLGLTYEIGKTNAVLDPITKIVDQIVMPGQFVSRSGGFTLQDYLPRDMDTYFNYRGSLTTPPCSEGVTWVWFTDNRQVSDRQVSQFRKIKDDLGLNVIYNFRETQPLNGRKVMLVKSSDKIVL</sequence>
<evidence type="ECO:0000256" key="4">
    <source>
        <dbReference type="RuleBase" id="RU367011"/>
    </source>
</evidence>
<keyword evidence="8" id="KW-1185">Reference proteome</keyword>
<dbReference type="PROSITE" id="PS51144">
    <property type="entry name" value="ALPHA_CA_2"/>
    <property type="match status" value="1"/>
</dbReference>
<evidence type="ECO:0000256" key="1">
    <source>
        <dbReference type="ARBA" id="ARBA00010718"/>
    </source>
</evidence>
<keyword evidence="3 4" id="KW-0862">Zinc</keyword>
<dbReference type="Pfam" id="PF00194">
    <property type="entry name" value="Carb_anhydrase"/>
    <property type="match status" value="1"/>
</dbReference>
<dbReference type="PANTHER" id="PTHR18952:SF124">
    <property type="entry name" value="CARBONIC ANHYDRASE 7"/>
    <property type="match status" value="1"/>
</dbReference>
<dbReference type="InterPro" id="IPR001148">
    <property type="entry name" value="CA_dom"/>
</dbReference>
<dbReference type="CDD" id="cd00326">
    <property type="entry name" value="alpha_CA"/>
    <property type="match status" value="1"/>
</dbReference>
<keyword evidence="5" id="KW-0812">Transmembrane</keyword>
<keyword evidence="2 4" id="KW-0479">Metal-binding</keyword>
<evidence type="ECO:0000256" key="5">
    <source>
        <dbReference type="SAM" id="Phobius"/>
    </source>
</evidence>
<dbReference type="InterPro" id="IPR018338">
    <property type="entry name" value="Carbonic_anhydrase_a-class_CS"/>
</dbReference>
<comment type="catalytic activity">
    <reaction evidence="4">
        <text>hydrogencarbonate + H(+) = CO2 + H2O</text>
        <dbReference type="Rhea" id="RHEA:10748"/>
        <dbReference type="ChEBI" id="CHEBI:15377"/>
        <dbReference type="ChEBI" id="CHEBI:15378"/>
        <dbReference type="ChEBI" id="CHEBI:16526"/>
        <dbReference type="ChEBI" id="CHEBI:17544"/>
        <dbReference type="EC" id="4.2.1.1"/>
    </reaction>
</comment>
<feature type="transmembrane region" description="Helical" evidence="5">
    <location>
        <begin position="72"/>
        <end position="89"/>
    </location>
</feature>
<dbReference type="SMART" id="SM01057">
    <property type="entry name" value="Carb_anhydrase"/>
    <property type="match status" value="1"/>
</dbReference>
<proteinExistence type="inferred from homology"/>
<evidence type="ECO:0000259" key="6">
    <source>
        <dbReference type="PROSITE" id="PS51144"/>
    </source>
</evidence>
<dbReference type="EC" id="4.2.1.1" evidence="4"/>
<comment type="cofactor">
    <cofactor evidence="4">
        <name>Zn(2+)</name>
        <dbReference type="ChEBI" id="CHEBI:29105"/>
    </cofactor>
</comment>
<dbReference type="Proteomes" id="UP001307889">
    <property type="component" value="Chromosome 2"/>
</dbReference>
<accession>A0ABN7AIQ8</accession>
<gene>
    <name evidence="7" type="ORF">NTJ_03574</name>
</gene>
<evidence type="ECO:0000313" key="7">
    <source>
        <dbReference type="EMBL" id="BES90766.1"/>
    </source>
</evidence>
<feature type="domain" description="Alpha-carbonic anhydrase" evidence="6">
    <location>
        <begin position="123"/>
        <end position="373"/>
    </location>
</feature>
<evidence type="ECO:0000256" key="3">
    <source>
        <dbReference type="ARBA" id="ARBA00022833"/>
    </source>
</evidence>
<name>A0ABN7AIQ8_9HEMI</name>
<comment type="function">
    <text evidence="4">Reversible hydration of carbon dioxide.</text>
</comment>
<keyword evidence="4" id="KW-0456">Lyase</keyword>
<reference evidence="7 8" key="1">
    <citation type="submission" date="2023-09" db="EMBL/GenBank/DDBJ databases">
        <title>Nesidiocoris tenuis whole genome shotgun sequence.</title>
        <authorList>
            <person name="Shibata T."/>
            <person name="Shimoda M."/>
            <person name="Kobayashi T."/>
            <person name="Uehara T."/>
        </authorList>
    </citation>
    <scope>NUCLEOTIDE SEQUENCE [LARGE SCALE GENOMIC DNA]</scope>
    <source>
        <strain evidence="7 8">Japan</strain>
    </source>
</reference>
<protein>
    <recommendedName>
        <fullName evidence="4">Carbonic anhydrase</fullName>
        <ecNumber evidence="4">4.2.1.1</ecNumber>
    </recommendedName>
</protein>
<comment type="similarity">
    <text evidence="1 4">Belongs to the alpha-carbonic anhydrase family.</text>
</comment>
<keyword evidence="5" id="KW-0472">Membrane</keyword>
<evidence type="ECO:0000313" key="8">
    <source>
        <dbReference type="Proteomes" id="UP001307889"/>
    </source>
</evidence>
<keyword evidence="5" id="KW-1133">Transmembrane helix</keyword>
<organism evidence="7 8">
    <name type="scientific">Nesidiocoris tenuis</name>
    <dbReference type="NCBI Taxonomy" id="355587"/>
    <lineage>
        <taxon>Eukaryota</taxon>
        <taxon>Metazoa</taxon>
        <taxon>Ecdysozoa</taxon>
        <taxon>Arthropoda</taxon>
        <taxon>Hexapoda</taxon>
        <taxon>Insecta</taxon>
        <taxon>Pterygota</taxon>
        <taxon>Neoptera</taxon>
        <taxon>Paraneoptera</taxon>
        <taxon>Hemiptera</taxon>
        <taxon>Heteroptera</taxon>
        <taxon>Panheteroptera</taxon>
        <taxon>Cimicomorpha</taxon>
        <taxon>Miridae</taxon>
        <taxon>Dicyphina</taxon>
        <taxon>Nesidiocoris</taxon>
    </lineage>
</organism>